<evidence type="ECO:0000256" key="1">
    <source>
        <dbReference type="ARBA" id="ARBA00001974"/>
    </source>
</evidence>
<evidence type="ECO:0000256" key="5">
    <source>
        <dbReference type="ARBA" id="ARBA00022827"/>
    </source>
</evidence>
<sequence>MNESIPNLNSDKSYNTQSVYDFIGIGVGPFNLGLACLTQDVPHLRGLFLEQRDCFDWHPGLMLDGVHLQTPFMSDLVTLADPTHRLSFLNYIKQLGQIYSFYIREDFFLLRQEYNQYCQWAAQQCKNILWQKTVTEVVYDDIAEHYNVYVGSLSAPRQECYRAKKLVLGTGPSPTIPEQCQEAFASSDNVLHSGEFLKHKARLQDLDSITVIGSGQSAGEIFHELLAQMDDHAHSLNWITRSPRFFPLEYTKLTLEMTSPEYIDYFYGLESEQRDALGKSQKNLYKGIDGDLINGIFETLYARRVRHQGTDGGAPVNILTNSALTELQCSPPDFQLTFEHHEQAQHYSVNTSAVVLATGYSYQEPAFLEGIRDRIAYDASGRFAVTRDYAIDKQGGEIYVQNAELHTHGFAAPDLGMAAYRNSILIRELAGKEIYPIEQRIAFQQFGALQGLAQKPPKDLTEDTIANAARDELSRPVKAVRTRAEASKCSA</sequence>
<comment type="pathway">
    <text evidence="2">Siderophore biosynthesis.</text>
</comment>
<dbReference type="Proteomes" id="UP000188219">
    <property type="component" value="Chromosome"/>
</dbReference>
<keyword evidence="5" id="KW-0274">FAD</keyword>
<dbReference type="SUPFAM" id="SSF51905">
    <property type="entry name" value="FAD/NAD(P)-binding domain"/>
    <property type="match status" value="1"/>
</dbReference>
<accession>A0A1Q2M273</accession>
<evidence type="ECO:0000313" key="9">
    <source>
        <dbReference type="Proteomes" id="UP000188219"/>
    </source>
</evidence>
<evidence type="ECO:0000256" key="4">
    <source>
        <dbReference type="ARBA" id="ARBA00022630"/>
    </source>
</evidence>
<keyword evidence="7" id="KW-0560">Oxidoreductase</keyword>
<dbReference type="RefSeq" id="WP_077399493.1">
    <property type="nucleotide sequence ID" value="NZ_CP019650.1"/>
</dbReference>
<keyword evidence="4" id="KW-0285">Flavoprotein</keyword>
<dbReference type="OrthoDB" id="7527071at2"/>
<dbReference type="EMBL" id="CP019650">
    <property type="protein sequence ID" value="AQQ66367.1"/>
    <property type="molecule type" value="Genomic_DNA"/>
</dbReference>
<dbReference type="PANTHER" id="PTHR42802">
    <property type="entry name" value="MONOOXYGENASE"/>
    <property type="match status" value="1"/>
</dbReference>
<dbReference type="STRING" id="260552.Mag101_00910"/>
<dbReference type="GO" id="GO:0016491">
    <property type="term" value="F:oxidoreductase activity"/>
    <property type="evidence" value="ECO:0007669"/>
    <property type="project" value="UniProtKB-KW"/>
</dbReference>
<evidence type="ECO:0000256" key="6">
    <source>
        <dbReference type="ARBA" id="ARBA00022857"/>
    </source>
</evidence>
<gene>
    <name evidence="8" type="ORF">Mag101_00910</name>
</gene>
<organism evidence="8 9">
    <name type="scientific">Microbulbifer agarilyticus</name>
    <dbReference type="NCBI Taxonomy" id="260552"/>
    <lineage>
        <taxon>Bacteria</taxon>
        <taxon>Pseudomonadati</taxon>
        <taxon>Pseudomonadota</taxon>
        <taxon>Gammaproteobacteria</taxon>
        <taxon>Cellvibrionales</taxon>
        <taxon>Microbulbiferaceae</taxon>
        <taxon>Microbulbifer</taxon>
    </lineage>
</organism>
<name>A0A1Q2M273_9GAMM</name>
<dbReference type="PANTHER" id="PTHR42802:SF1">
    <property type="entry name" value="L-ORNITHINE N(5)-MONOOXYGENASE"/>
    <property type="match status" value="1"/>
</dbReference>
<dbReference type="AlphaFoldDB" id="A0A1Q2M273"/>
<keyword evidence="6" id="KW-0521">NADP</keyword>
<reference evidence="8" key="1">
    <citation type="submission" date="2017-02" db="EMBL/GenBank/DDBJ databases">
        <title>Genome of Microbulbifer agarilyticus GP101.</title>
        <authorList>
            <person name="Jung J."/>
            <person name="Bae S.S."/>
            <person name="Baek K."/>
        </authorList>
    </citation>
    <scope>NUCLEOTIDE SEQUENCE [LARGE SCALE GENOMIC DNA]</scope>
    <source>
        <strain evidence="8">GP101</strain>
    </source>
</reference>
<protein>
    <submittedName>
        <fullName evidence="8">Alcaligin biosynthesis protein</fullName>
    </submittedName>
</protein>
<evidence type="ECO:0000313" key="8">
    <source>
        <dbReference type="EMBL" id="AQQ66367.1"/>
    </source>
</evidence>
<dbReference type="KEGG" id="maga:Mag101_00910"/>
<evidence type="ECO:0000256" key="7">
    <source>
        <dbReference type="ARBA" id="ARBA00023002"/>
    </source>
</evidence>
<dbReference type="Gene3D" id="3.50.50.60">
    <property type="entry name" value="FAD/NAD(P)-binding domain"/>
    <property type="match status" value="1"/>
</dbReference>
<evidence type="ECO:0000256" key="3">
    <source>
        <dbReference type="ARBA" id="ARBA00007588"/>
    </source>
</evidence>
<keyword evidence="9" id="KW-1185">Reference proteome</keyword>
<evidence type="ECO:0000256" key="2">
    <source>
        <dbReference type="ARBA" id="ARBA00004924"/>
    </source>
</evidence>
<dbReference type="InterPro" id="IPR036188">
    <property type="entry name" value="FAD/NAD-bd_sf"/>
</dbReference>
<comment type="cofactor">
    <cofactor evidence="1">
        <name>FAD</name>
        <dbReference type="ChEBI" id="CHEBI:57692"/>
    </cofactor>
</comment>
<proteinExistence type="inferred from homology"/>
<comment type="similarity">
    <text evidence="3">Belongs to the lysine N(6)-hydroxylase/L-ornithine N(5)-oxygenase family.</text>
</comment>
<dbReference type="InterPro" id="IPR025700">
    <property type="entry name" value="Lys/Orn_oxygenase"/>
</dbReference>
<dbReference type="Pfam" id="PF13434">
    <property type="entry name" value="Lys_Orn_oxgnase"/>
    <property type="match status" value="1"/>
</dbReference>